<comment type="catalytic activity">
    <reaction evidence="7 8">
        <text>(2R)-O-phospho-3-sulfolactate + H2O = (2R)-3-sulfolactate + phosphate</text>
        <dbReference type="Rhea" id="RHEA:23416"/>
        <dbReference type="ChEBI" id="CHEBI:15377"/>
        <dbReference type="ChEBI" id="CHEBI:15597"/>
        <dbReference type="ChEBI" id="CHEBI:43474"/>
        <dbReference type="ChEBI" id="CHEBI:58738"/>
        <dbReference type="EC" id="3.1.3.71"/>
    </reaction>
</comment>
<dbReference type="AlphaFoldDB" id="A0A919VGU3"/>
<dbReference type="GO" id="GO:0050545">
    <property type="term" value="F:sulfopyruvate decarboxylase activity"/>
    <property type="evidence" value="ECO:0007669"/>
    <property type="project" value="TreeGrafter"/>
</dbReference>
<keyword evidence="6 8" id="KW-0460">Magnesium</keyword>
<dbReference type="RefSeq" id="WP_212903714.1">
    <property type="nucleotide sequence ID" value="NZ_BOPZ01000012.1"/>
</dbReference>
<evidence type="ECO:0000256" key="4">
    <source>
        <dbReference type="ARBA" id="ARBA00021948"/>
    </source>
</evidence>
<dbReference type="EMBL" id="BOPZ01000012">
    <property type="protein sequence ID" value="GIM28996.1"/>
    <property type="molecule type" value="Genomic_DNA"/>
</dbReference>
<organism evidence="9 10">
    <name type="scientific">Clostridium polyendosporum</name>
    <dbReference type="NCBI Taxonomy" id="69208"/>
    <lineage>
        <taxon>Bacteria</taxon>
        <taxon>Bacillati</taxon>
        <taxon>Bacillota</taxon>
        <taxon>Clostridia</taxon>
        <taxon>Eubacteriales</taxon>
        <taxon>Clostridiaceae</taxon>
        <taxon>Clostridium</taxon>
    </lineage>
</organism>
<dbReference type="PANTHER" id="PTHR37311:SF1">
    <property type="entry name" value="2-PHOSPHOSULFOLACTATE PHOSPHATASE-RELATED"/>
    <property type="match status" value="1"/>
</dbReference>
<evidence type="ECO:0000256" key="3">
    <source>
        <dbReference type="ARBA" id="ARBA00012953"/>
    </source>
</evidence>
<proteinExistence type="inferred from homology"/>
<accession>A0A919VGU3</accession>
<evidence type="ECO:0000256" key="1">
    <source>
        <dbReference type="ARBA" id="ARBA00001946"/>
    </source>
</evidence>
<dbReference type="PANTHER" id="PTHR37311">
    <property type="entry name" value="2-PHOSPHOSULFOLACTATE PHOSPHATASE-RELATED"/>
    <property type="match status" value="1"/>
</dbReference>
<evidence type="ECO:0000256" key="5">
    <source>
        <dbReference type="ARBA" id="ARBA00022801"/>
    </source>
</evidence>
<evidence type="ECO:0000313" key="10">
    <source>
        <dbReference type="Proteomes" id="UP000679179"/>
    </source>
</evidence>
<comment type="similarity">
    <text evidence="2 8">Belongs to the ComB family.</text>
</comment>
<evidence type="ECO:0000256" key="7">
    <source>
        <dbReference type="ARBA" id="ARBA00033711"/>
    </source>
</evidence>
<dbReference type="GO" id="GO:0050532">
    <property type="term" value="F:2-phosphosulfolactate phosphatase activity"/>
    <property type="evidence" value="ECO:0007669"/>
    <property type="project" value="UniProtKB-UniRule"/>
</dbReference>
<dbReference type="Pfam" id="PF04029">
    <property type="entry name" value="2-ph_phosp"/>
    <property type="match status" value="1"/>
</dbReference>
<dbReference type="NCBIfam" id="NF002055">
    <property type="entry name" value="PRK00886.1-4"/>
    <property type="match status" value="1"/>
</dbReference>
<name>A0A919VGU3_9CLOT</name>
<dbReference type="InterPro" id="IPR005238">
    <property type="entry name" value="ComB-like"/>
</dbReference>
<evidence type="ECO:0000256" key="6">
    <source>
        <dbReference type="ARBA" id="ARBA00022842"/>
    </source>
</evidence>
<dbReference type="HAMAP" id="MF_00490">
    <property type="entry name" value="ComB"/>
    <property type="match status" value="1"/>
</dbReference>
<dbReference type="Proteomes" id="UP000679179">
    <property type="component" value="Unassembled WGS sequence"/>
</dbReference>
<reference evidence="9" key="1">
    <citation type="submission" date="2021-03" db="EMBL/GenBank/DDBJ databases">
        <title>Taxonomic study of Clostridium polyendosporum from meadow-gley soil under rice.</title>
        <authorList>
            <person name="Kobayashi H."/>
            <person name="Tanizawa Y."/>
            <person name="Yagura M."/>
        </authorList>
    </citation>
    <scope>NUCLEOTIDE SEQUENCE</scope>
    <source>
        <strain evidence="9">JCM 30710</strain>
    </source>
</reference>
<sequence>MKVDIIISADHIKDEYLSNKVVVVIDMLRATSVITTALANGANRVIPLLTVEEALELAKQNRKYYILGGERKAVKIEDFDLSNSPLDYSSELVSGKDVILTTTNGTRAINACHKAKRIFIGSMLNGKAIVEKLQDLNEDVVFVNAGTVGQFSMDDFICAGYMINCLMEHSKVQLSDIAFTAKYIYENNSNIIDYIKNASHFNILKSLNLHDDIDYCMQKDVFYIVPEYRNGEIVNAV</sequence>
<dbReference type="Gene3D" id="3.90.1560.10">
    <property type="entry name" value="ComB-like"/>
    <property type="match status" value="1"/>
</dbReference>
<gene>
    <name evidence="8 9" type="primary">comB</name>
    <name evidence="9" type="ORF">CPJCM30710_16620</name>
</gene>
<dbReference type="InterPro" id="IPR036702">
    <property type="entry name" value="ComB-like_sf"/>
</dbReference>
<comment type="caution">
    <text evidence="9">The sequence shown here is derived from an EMBL/GenBank/DDBJ whole genome shotgun (WGS) entry which is preliminary data.</text>
</comment>
<evidence type="ECO:0000256" key="2">
    <source>
        <dbReference type="ARBA" id="ARBA00009997"/>
    </source>
</evidence>
<keyword evidence="5 8" id="KW-0378">Hydrolase</keyword>
<dbReference type="EC" id="3.1.3.71" evidence="3 8"/>
<dbReference type="GO" id="GO:0000287">
    <property type="term" value="F:magnesium ion binding"/>
    <property type="evidence" value="ECO:0007669"/>
    <property type="project" value="UniProtKB-UniRule"/>
</dbReference>
<dbReference type="FunFam" id="3.90.1560.10:FF:000001">
    <property type="entry name" value="Probable 2-phosphosulfolactate phosphatase"/>
    <property type="match status" value="1"/>
</dbReference>
<protein>
    <recommendedName>
        <fullName evidence="4 8">Probable 2-phosphosulfolactate phosphatase</fullName>
        <ecNumber evidence="3 8">3.1.3.71</ecNumber>
    </recommendedName>
</protein>
<evidence type="ECO:0000313" key="9">
    <source>
        <dbReference type="EMBL" id="GIM28996.1"/>
    </source>
</evidence>
<evidence type="ECO:0000256" key="8">
    <source>
        <dbReference type="HAMAP-Rule" id="MF_00490"/>
    </source>
</evidence>
<comment type="cofactor">
    <cofactor evidence="1 8">
        <name>Mg(2+)</name>
        <dbReference type="ChEBI" id="CHEBI:18420"/>
    </cofactor>
</comment>
<dbReference type="SUPFAM" id="SSF142823">
    <property type="entry name" value="ComB-like"/>
    <property type="match status" value="1"/>
</dbReference>
<keyword evidence="10" id="KW-1185">Reference proteome</keyword>